<feature type="region of interest" description="Disordered" evidence="1">
    <location>
        <begin position="735"/>
        <end position="879"/>
    </location>
</feature>
<feature type="region of interest" description="Disordered" evidence="1">
    <location>
        <begin position="637"/>
        <end position="656"/>
    </location>
</feature>
<feature type="compositionally biased region" description="Basic and acidic residues" evidence="1">
    <location>
        <begin position="1131"/>
        <end position="1145"/>
    </location>
</feature>
<accession>A0A5C2RP52</accession>
<dbReference type="EMBL" id="ML122323">
    <property type="protein sequence ID" value="RPD53398.1"/>
    <property type="molecule type" value="Genomic_DNA"/>
</dbReference>
<feature type="region of interest" description="Disordered" evidence="1">
    <location>
        <begin position="1130"/>
        <end position="1157"/>
    </location>
</feature>
<dbReference type="AlphaFoldDB" id="A0A5C2RP52"/>
<dbReference type="OrthoDB" id="10663664at2759"/>
<feature type="region of interest" description="Disordered" evidence="1">
    <location>
        <begin position="1000"/>
        <end position="1087"/>
    </location>
</feature>
<feature type="compositionally biased region" description="Pro residues" evidence="1">
    <location>
        <begin position="810"/>
        <end position="820"/>
    </location>
</feature>
<keyword evidence="3" id="KW-1185">Reference proteome</keyword>
<evidence type="ECO:0000313" key="2">
    <source>
        <dbReference type="EMBL" id="RPD53398.1"/>
    </source>
</evidence>
<dbReference type="Proteomes" id="UP000313359">
    <property type="component" value="Unassembled WGS sequence"/>
</dbReference>
<feature type="compositionally biased region" description="Polar residues" evidence="1">
    <location>
        <begin position="532"/>
        <end position="541"/>
    </location>
</feature>
<organism evidence="2 3">
    <name type="scientific">Lentinus tigrinus ALCF2SS1-6</name>
    <dbReference type="NCBI Taxonomy" id="1328759"/>
    <lineage>
        <taxon>Eukaryota</taxon>
        <taxon>Fungi</taxon>
        <taxon>Dikarya</taxon>
        <taxon>Basidiomycota</taxon>
        <taxon>Agaricomycotina</taxon>
        <taxon>Agaricomycetes</taxon>
        <taxon>Polyporales</taxon>
        <taxon>Polyporaceae</taxon>
        <taxon>Lentinus</taxon>
    </lineage>
</organism>
<feature type="compositionally biased region" description="Polar residues" evidence="1">
    <location>
        <begin position="235"/>
        <end position="247"/>
    </location>
</feature>
<gene>
    <name evidence="2" type="ORF">L227DRAFT_658287</name>
</gene>
<feature type="region of interest" description="Disordered" evidence="1">
    <location>
        <begin position="220"/>
        <end position="251"/>
    </location>
</feature>
<feature type="region of interest" description="Disordered" evidence="1">
    <location>
        <begin position="891"/>
        <end position="925"/>
    </location>
</feature>
<feature type="compositionally biased region" description="Polar residues" evidence="1">
    <location>
        <begin position="761"/>
        <end position="774"/>
    </location>
</feature>
<feature type="region of interest" description="Disordered" evidence="1">
    <location>
        <begin position="532"/>
        <end position="553"/>
    </location>
</feature>
<evidence type="ECO:0000256" key="1">
    <source>
        <dbReference type="SAM" id="MobiDB-lite"/>
    </source>
</evidence>
<proteinExistence type="predicted"/>
<reference evidence="2" key="1">
    <citation type="journal article" date="2018" name="Genome Biol. Evol.">
        <title>Genomics and development of Lentinus tigrinus, a white-rot wood-decaying mushroom with dimorphic fruiting bodies.</title>
        <authorList>
            <person name="Wu B."/>
            <person name="Xu Z."/>
            <person name="Knudson A."/>
            <person name="Carlson A."/>
            <person name="Chen N."/>
            <person name="Kovaka S."/>
            <person name="LaButti K."/>
            <person name="Lipzen A."/>
            <person name="Pennachio C."/>
            <person name="Riley R."/>
            <person name="Schakwitz W."/>
            <person name="Umezawa K."/>
            <person name="Ohm R.A."/>
            <person name="Grigoriev I.V."/>
            <person name="Nagy L.G."/>
            <person name="Gibbons J."/>
            <person name="Hibbett D."/>
        </authorList>
    </citation>
    <scope>NUCLEOTIDE SEQUENCE [LARGE SCALE GENOMIC DNA]</scope>
    <source>
        <strain evidence="2">ALCF2SS1-6</strain>
    </source>
</reference>
<sequence length="1235" mass="132274">MATLLSLSYFNLSVLAVALAPQRILSFALLTVPCSLVRTVRRILRALGSYVGRLALRYYTLGLWRDEYASDTPGWKPPTFPGSFPDGQELQDVRDPSSNRSVCLSAQAQDMSLSNPDIPGGLTSAQLLSAYRYLNCPIRPLLVTLRIAIYPRSIRLLFGGRLGNVVVLRRKRSLLYRTGHALVLRTHAARGALDDAGSDSHLYSQEPLLPLEKPHVLGGDCEALDAPNRNRPHSARSQSCSARSIQPGQEGGKDELHLALESSVISETEIDLLAPIEEALQVRVGDTEVDRDPGPQPAFLDSEPRSHIWGQVYSDANGEASADTASIEPGYRVSTTTPRPGEVVPLSPPHLLSAYVYLYHPISLLLGTTRVICHPNAVQVRLHGAGRVVVTVMCPLNKGKVQSAAMLKPTAGSRVPDFLDDPRSDSSPSVHDRFFEHIDATTPKEPEAVVGELACSDLLSTPAIVLGMPFVGRSQAQLHAVEPEDTEVETRSPPGSAAFLPLQVWVYVCSDPNEEPGATNSDETADQDIVCSSNLDSSTSPEEPAENVNDLPSGVQASADEVTFRPTVEDIRGHSSTELLPLQAYGLIRTHVYSDPDEEVAGCTNSDYNIDHAFEDAGVDTETALCEADCHSSESSATAYQVEDEPADASHSRSESFGNCISNTSDVMAANIANLRPLIPLTAFVAQGPVASAVSSGDHMNAEERAPFPLDPPYSHCNYTNTDTLPATMGNVVATTSESRREREASSSVQIPMPPPAASGCRSSQLDSPVSPESLNLKLGSGDDTQDDDTRLEQHAPSVIISNADADSPPASPTTPPSPSKYPYIMRAVSQPDRRRRRRLALTTDAPTSARPPHTYKQGPPPILRLRAPTPPLQVLTPPLEDRLGHAEDLFGSLVSPSSSSNRSSSSRRPASFSPPGRRASAHRTSTIDLSGDLFGEFDLPELSAPSSSSSSSAVPSIDLPAGLLEPFALQMPDLSFSSFSSASQSDTSTLASVTADFLARPGSKSQSQSRSEWRAKALQTAELSSSSSRVMFPRTASEAEESPARYSSDHSRRSVSSSFSNWTDGRASTIPDPRMDSASIAGAPKTKEKWWRSLSMKARAAPERSDSQGKNLNGKKLKLTRLVSLSAVRGPERRSSLQEKRATWDGRGGGGAVPNLPAAAQTDVVDADLDMEMGFLSGTGAAAGEAGGFVVMRGKRKTTPSLRSTASTSTCASARMSADGSARGLDVRMLPRYV</sequence>
<protein>
    <submittedName>
        <fullName evidence="2">Uncharacterized protein</fullName>
    </submittedName>
</protein>
<feature type="compositionally biased region" description="Low complexity" evidence="1">
    <location>
        <begin position="896"/>
        <end position="919"/>
    </location>
</feature>
<evidence type="ECO:0000313" key="3">
    <source>
        <dbReference type="Proteomes" id="UP000313359"/>
    </source>
</evidence>
<name>A0A5C2RP52_9APHY</name>